<reference evidence="2" key="1">
    <citation type="submission" date="2020-10" db="EMBL/GenBank/DDBJ databases">
        <authorList>
            <person name="Castelo-Branco R."/>
            <person name="Eusebio N."/>
            <person name="Adriana R."/>
            <person name="Vieira A."/>
            <person name="Brugerolle De Fraissinette N."/>
            <person name="Rezende De Castro R."/>
            <person name="Schneider M.P."/>
            <person name="Vasconcelos V."/>
            <person name="Leao P.N."/>
        </authorList>
    </citation>
    <scope>NUCLEOTIDE SEQUENCE</scope>
    <source>
        <strain evidence="2">LEGE 07157</strain>
    </source>
</reference>
<feature type="transmembrane region" description="Helical" evidence="1">
    <location>
        <begin position="53"/>
        <end position="78"/>
    </location>
</feature>
<dbReference type="Proteomes" id="UP000654482">
    <property type="component" value="Unassembled WGS sequence"/>
</dbReference>
<evidence type="ECO:0000313" key="2">
    <source>
        <dbReference type="EMBL" id="MBE9117971.1"/>
    </source>
</evidence>
<dbReference type="EMBL" id="JADEWZ010000034">
    <property type="protein sequence ID" value="MBE9117971.1"/>
    <property type="molecule type" value="Genomic_DNA"/>
</dbReference>
<evidence type="ECO:0000313" key="3">
    <source>
        <dbReference type="Proteomes" id="UP000654482"/>
    </source>
</evidence>
<comment type="caution">
    <text evidence="2">The sequence shown here is derived from an EMBL/GenBank/DDBJ whole genome shotgun (WGS) entry which is preliminary data.</text>
</comment>
<keyword evidence="1" id="KW-1133">Transmembrane helix</keyword>
<feature type="transmembrane region" description="Helical" evidence="1">
    <location>
        <begin position="116"/>
        <end position="138"/>
    </location>
</feature>
<accession>A0A8J7E1S7</accession>
<keyword evidence="1" id="KW-0812">Transmembrane</keyword>
<keyword evidence="3" id="KW-1185">Reference proteome</keyword>
<name>A0A8J7E1S7_9CYAN</name>
<dbReference type="AlphaFoldDB" id="A0A8J7E1S7"/>
<keyword evidence="1" id="KW-0472">Membrane</keyword>
<protein>
    <submittedName>
        <fullName evidence="2">Uncharacterized protein</fullName>
    </submittedName>
</protein>
<feature type="transmembrane region" description="Helical" evidence="1">
    <location>
        <begin position="12"/>
        <end position="33"/>
    </location>
</feature>
<feature type="transmembrane region" description="Helical" evidence="1">
    <location>
        <begin position="183"/>
        <end position="201"/>
    </location>
</feature>
<sequence>MLLQIKNFIPVLALSYALIFGVLASSAILSTYYDIPFEKLTRDPTAIIGVNPFVGFFSNIGILFWCSTSAICLFSSMIYRRNIRKKRLQFLISSGVLTLFLLLDDLFLLHERIFPGYLNISEEIVYVGYLSIVSLYFFKFRKEIIKTEYALLLVACGLFALSISVDLYPSFLSQNWEFLVEDGFKLLGIVTWFIFFVRTCLSQNQESANI</sequence>
<feature type="transmembrane region" description="Helical" evidence="1">
    <location>
        <begin position="90"/>
        <end position="110"/>
    </location>
</feature>
<gene>
    <name evidence="2" type="ORF">IQ249_18905</name>
</gene>
<proteinExistence type="predicted"/>
<organism evidence="2 3">
    <name type="scientific">Lusitaniella coriacea LEGE 07157</name>
    <dbReference type="NCBI Taxonomy" id="945747"/>
    <lineage>
        <taxon>Bacteria</taxon>
        <taxon>Bacillati</taxon>
        <taxon>Cyanobacteriota</taxon>
        <taxon>Cyanophyceae</taxon>
        <taxon>Spirulinales</taxon>
        <taxon>Lusitaniellaceae</taxon>
        <taxon>Lusitaniella</taxon>
    </lineage>
</organism>
<feature type="transmembrane region" description="Helical" evidence="1">
    <location>
        <begin position="150"/>
        <end position="171"/>
    </location>
</feature>
<evidence type="ECO:0000256" key="1">
    <source>
        <dbReference type="SAM" id="Phobius"/>
    </source>
</evidence>